<evidence type="ECO:0000313" key="1">
    <source>
        <dbReference type="EMBL" id="SDI96157.1"/>
    </source>
</evidence>
<reference evidence="1 2" key="1">
    <citation type="submission" date="2016-10" db="EMBL/GenBank/DDBJ databases">
        <authorList>
            <person name="de Groot N.N."/>
        </authorList>
    </citation>
    <scope>NUCLEOTIDE SEQUENCE [LARGE SCALE GENOMIC DNA]</scope>
    <source>
        <strain evidence="1 2">CGMCC 4.6533</strain>
    </source>
</reference>
<gene>
    <name evidence="1" type="ORF">SAMN05421869_10834</name>
</gene>
<sequence>MVEMLTVTVATATTNETAPAIRAVNSSLGTTTAYVPGRVLNPVAGRRKDWPIDAIMWTTSTDIDLMHIISADAVELADILGEDPRLTDLVEPLHDRLARHFPEGLRGLIRACRETF</sequence>
<keyword evidence="2" id="KW-1185">Reference proteome</keyword>
<dbReference type="Proteomes" id="UP000199202">
    <property type="component" value="Unassembled WGS sequence"/>
</dbReference>
<evidence type="ECO:0000313" key="2">
    <source>
        <dbReference type="Proteomes" id="UP000199202"/>
    </source>
</evidence>
<proteinExistence type="predicted"/>
<accession>A0A1G8PUL9</accession>
<dbReference type="EMBL" id="FNDJ01000008">
    <property type="protein sequence ID" value="SDI96157.1"/>
    <property type="molecule type" value="Genomic_DNA"/>
</dbReference>
<name>A0A1G8PUL9_9ACTN</name>
<dbReference type="RefSeq" id="WP_143043774.1">
    <property type="nucleotide sequence ID" value="NZ_FNDJ01000008.1"/>
</dbReference>
<organism evidence="1 2">
    <name type="scientific">Nonomuraea jiangxiensis</name>
    <dbReference type="NCBI Taxonomy" id="633440"/>
    <lineage>
        <taxon>Bacteria</taxon>
        <taxon>Bacillati</taxon>
        <taxon>Actinomycetota</taxon>
        <taxon>Actinomycetes</taxon>
        <taxon>Streptosporangiales</taxon>
        <taxon>Streptosporangiaceae</taxon>
        <taxon>Nonomuraea</taxon>
    </lineage>
</organism>
<protein>
    <submittedName>
        <fullName evidence="1">Uncharacterized protein</fullName>
    </submittedName>
</protein>
<dbReference type="AlphaFoldDB" id="A0A1G8PUL9"/>